<sequence>MGRNSLKDERQKEIIKKYYAVAKKEGLENTSIAKIASEMNVNPSLIIHYFKNKEELTYSLIDYILEKYLVIYNRKKIEDHDLGSFLIELIHKLFKSWNSLFNDSVFYSCYALGFRDKLIKMKFKNLQDSLRSHLKEVLDKCNEAGIVNLPSTEKTADLIYIMVDGAYYYLSLISEKEEYEKKLLEYKNYAYQTLGLSID</sequence>
<keyword evidence="12" id="KW-1185">Reference proteome</keyword>
<keyword evidence="5" id="KW-0805">Transcription regulation</keyword>
<comment type="function">
    <text evidence="1">Represses transcription of the icaADBC operon necessary for biofilm production.</text>
</comment>
<evidence type="ECO:0000256" key="8">
    <source>
        <dbReference type="ARBA" id="ARBA00030200"/>
    </source>
</evidence>
<dbReference type="InterPro" id="IPR050624">
    <property type="entry name" value="HTH-type_Tx_Regulator"/>
</dbReference>
<evidence type="ECO:0000313" key="12">
    <source>
        <dbReference type="Proteomes" id="UP001363035"/>
    </source>
</evidence>
<gene>
    <name evidence="11" type="ORF">VJ786_00365</name>
</gene>
<dbReference type="EMBL" id="JAYLLN010000001">
    <property type="protein sequence ID" value="MEI5983342.1"/>
    <property type="molecule type" value="Genomic_DNA"/>
</dbReference>
<dbReference type="InterPro" id="IPR009057">
    <property type="entry name" value="Homeodomain-like_sf"/>
</dbReference>
<evidence type="ECO:0000256" key="2">
    <source>
        <dbReference type="ARBA" id="ARBA00011738"/>
    </source>
</evidence>
<proteinExistence type="predicted"/>
<evidence type="ECO:0000256" key="6">
    <source>
        <dbReference type="ARBA" id="ARBA00023125"/>
    </source>
</evidence>
<evidence type="ECO:0000256" key="5">
    <source>
        <dbReference type="ARBA" id="ARBA00023015"/>
    </source>
</evidence>
<keyword evidence="6 9" id="KW-0238">DNA-binding</keyword>
<keyword evidence="4" id="KW-0678">Repressor</keyword>
<dbReference type="InterPro" id="IPR041646">
    <property type="entry name" value="IcaR_C"/>
</dbReference>
<feature type="DNA-binding region" description="H-T-H motif" evidence="9">
    <location>
        <begin position="31"/>
        <end position="50"/>
    </location>
</feature>
<dbReference type="Proteomes" id="UP001363035">
    <property type="component" value="Unassembled WGS sequence"/>
</dbReference>
<dbReference type="InterPro" id="IPR001647">
    <property type="entry name" value="HTH_TetR"/>
</dbReference>
<dbReference type="Pfam" id="PF18665">
    <property type="entry name" value="TetR_C_37"/>
    <property type="match status" value="1"/>
</dbReference>
<accession>A0ABU8I0S3</accession>
<protein>
    <recommendedName>
        <fullName evidence="3">Biofilm operon icaADBC HTH-type negative transcriptional regulator IcaR</fullName>
    </recommendedName>
    <alternativeName>
        <fullName evidence="8">Intercellular adhesion protein R</fullName>
    </alternativeName>
</protein>
<dbReference type="PANTHER" id="PTHR43479:SF11">
    <property type="entry name" value="ACREF_ENVCD OPERON REPRESSOR-RELATED"/>
    <property type="match status" value="1"/>
</dbReference>
<evidence type="ECO:0000259" key="10">
    <source>
        <dbReference type="PROSITE" id="PS50977"/>
    </source>
</evidence>
<keyword evidence="7" id="KW-0804">Transcription</keyword>
<comment type="subunit">
    <text evidence="2">Homodimer.</text>
</comment>
<evidence type="ECO:0000256" key="7">
    <source>
        <dbReference type="ARBA" id="ARBA00023163"/>
    </source>
</evidence>
<dbReference type="Gene3D" id="1.10.357.10">
    <property type="entry name" value="Tetracycline Repressor, domain 2"/>
    <property type="match status" value="1"/>
</dbReference>
<evidence type="ECO:0000256" key="1">
    <source>
        <dbReference type="ARBA" id="ARBA00002291"/>
    </source>
</evidence>
<organism evidence="11 12">
    <name type="scientific">Sphingobacterium tenebrionis</name>
    <dbReference type="NCBI Taxonomy" id="3111775"/>
    <lineage>
        <taxon>Bacteria</taxon>
        <taxon>Pseudomonadati</taxon>
        <taxon>Bacteroidota</taxon>
        <taxon>Sphingobacteriia</taxon>
        <taxon>Sphingobacteriales</taxon>
        <taxon>Sphingobacteriaceae</taxon>
        <taxon>Sphingobacterium</taxon>
    </lineage>
</organism>
<evidence type="ECO:0000256" key="4">
    <source>
        <dbReference type="ARBA" id="ARBA00022491"/>
    </source>
</evidence>
<dbReference type="PROSITE" id="PS50977">
    <property type="entry name" value="HTH_TETR_2"/>
    <property type="match status" value="1"/>
</dbReference>
<dbReference type="SUPFAM" id="SSF46689">
    <property type="entry name" value="Homeodomain-like"/>
    <property type="match status" value="1"/>
</dbReference>
<evidence type="ECO:0000256" key="9">
    <source>
        <dbReference type="PROSITE-ProRule" id="PRU00335"/>
    </source>
</evidence>
<name>A0ABU8I0S3_9SPHI</name>
<evidence type="ECO:0000256" key="3">
    <source>
        <dbReference type="ARBA" id="ARBA00014341"/>
    </source>
</evidence>
<comment type="caution">
    <text evidence="11">The sequence shown here is derived from an EMBL/GenBank/DDBJ whole genome shotgun (WGS) entry which is preliminary data.</text>
</comment>
<reference evidence="11 12" key="1">
    <citation type="submission" date="2024-01" db="EMBL/GenBank/DDBJ databases">
        <title>Sphingobacterium tenebrionis sp. nov., a novel endophyte isolated from tenebrio molitor intestines.</title>
        <authorList>
            <person name="Zhang C."/>
        </authorList>
    </citation>
    <scope>NUCLEOTIDE SEQUENCE [LARGE SCALE GENOMIC DNA]</scope>
    <source>
        <strain evidence="11 12">PU5-4</strain>
    </source>
</reference>
<dbReference type="Pfam" id="PF00440">
    <property type="entry name" value="TetR_N"/>
    <property type="match status" value="1"/>
</dbReference>
<dbReference type="PANTHER" id="PTHR43479">
    <property type="entry name" value="ACREF/ENVCD OPERON REPRESSOR-RELATED"/>
    <property type="match status" value="1"/>
</dbReference>
<dbReference type="RefSeq" id="WP_336556980.1">
    <property type="nucleotide sequence ID" value="NZ_JAYLLN010000001.1"/>
</dbReference>
<feature type="domain" description="HTH tetR-type" evidence="10">
    <location>
        <begin position="8"/>
        <end position="68"/>
    </location>
</feature>
<evidence type="ECO:0000313" key="11">
    <source>
        <dbReference type="EMBL" id="MEI5983342.1"/>
    </source>
</evidence>